<evidence type="ECO:0000259" key="1">
    <source>
        <dbReference type="Pfam" id="PF05161"/>
    </source>
</evidence>
<comment type="caution">
    <text evidence="3">The sequence shown here is derived from an EMBL/GenBank/DDBJ whole genome shotgun (WGS) entry which is preliminary data.</text>
</comment>
<dbReference type="EMBL" id="BARV01008766">
    <property type="protein sequence ID" value="GAI07937.1"/>
    <property type="molecule type" value="Genomic_DNA"/>
</dbReference>
<evidence type="ECO:0000259" key="2">
    <source>
        <dbReference type="Pfam" id="PF13660"/>
    </source>
</evidence>
<name>X1KLH6_9ZZZZ</name>
<gene>
    <name evidence="3" type="ORF">S06H3_17522</name>
</gene>
<evidence type="ECO:0008006" key="4">
    <source>
        <dbReference type="Google" id="ProtNLM"/>
    </source>
</evidence>
<dbReference type="Pfam" id="PF13660">
    <property type="entry name" value="DUF4147"/>
    <property type="match status" value="1"/>
</dbReference>
<dbReference type="InterPro" id="IPR039760">
    <property type="entry name" value="MOFRL_protein"/>
</dbReference>
<feature type="domain" description="MOFRL-associated" evidence="2">
    <location>
        <begin position="1"/>
        <end position="40"/>
    </location>
</feature>
<dbReference type="PANTHER" id="PTHR12227:SF0">
    <property type="entry name" value="GLYCERATE KINASE"/>
    <property type="match status" value="1"/>
</dbReference>
<dbReference type="PANTHER" id="PTHR12227">
    <property type="entry name" value="GLYCERATE KINASE"/>
    <property type="match status" value="1"/>
</dbReference>
<feature type="domain" description="MOFRL" evidence="1">
    <location>
        <begin position="113"/>
        <end position="218"/>
    </location>
</feature>
<dbReference type="Gene3D" id="3.40.1480.10">
    <property type="entry name" value="MOFRL domain"/>
    <property type="match status" value="1"/>
</dbReference>
<organism evidence="3">
    <name type="scientific">marine sediment metagenome</name>
    <dbReference type="NCBI Taxonomy" id="412755"/>
    <lineage>
        <taxon>unclassified sequences</taxon>
        <taxon>metagenomes</taxon>
        <taxon>ecological metagenomes</taxon>
    </lineage>
</organism>
<dbReference type="Pfam" id="PF05161">
    <property type="entry name" value="MOFRL"/>
    <property type="match status" value="1"/>
</dbReference>
<protein>
    <recommendedName>
        <fullName evidence="4">MOFRL domain-containing protein</fullName>
    </recommendedName>
</protein>
<reference evidence="3" key="1">
    <citation type="journal article" date="2014" name="Front. Microbiol.">
        <title>High frequency of phylogenetically diverse reductive dehalogenase-homologous genes in deep subseafloor sedimentary metagenomes.</title>
        <authorList>
            <person name="Kawai M."/>
            <person name="Futagami T."/>
            <person name="Toyoda A."/>
            <person name="Takaki Y."/>
            <person name="Nishi S."/>
            <person name="Hori S."/>
            <person name="Arai W."/>
            <person name="Tsubouchi T."/>
            <person name="Morono Y."/>
            <person name="Uchiyama I."/>
            <person name="Ito T."/>
            <person name="Fujiyama A."/>
            <person name="Inagaki F."/>
            <person name="Takami H."/>
        </authorList>
    </citation>
    <scope>NUCLEOTIDE SEQUENCE</scope>
    <source>
        <strain evidence="3">Expedition CK06-06</strain>
    </source>
</reference>
<dbReference type="FunFam" id="3.40.1480.10:FF:000002">
    <property type="entry name" value="Glycerate kinase"/>
    <property type="match status" value="1"/>
</dbReference>
<dbReference type="AlphaFoldDB" id="X1KLH6"/>
<dbReference type="InterPro" id="IPR007835">
    <property type="entry name" value="MOFRL"/>
</dbReference>
<evidence type="ECO:0000313" key="3">
    <source>
        <dbReference type="EMBL" id="GAI07937.1"/>
    </source>
</evidence>
<dbReference type="InterPro" id="IPR025286">
    <property type="entry name" value="MOFRL_assoc_dom"/>
</dbReference>
<dbReference type="GO" id="GO:0005737">
    <property type="term" value="C:cytoplasm"/>
    <property type="evidence" value="ECO:0007669"/>
    <property type="project" value="TreeGrafter"/>
</dbReference>
<dbReference type="InterPro" id="IPR037035">
    <property type="entry name" value="GK-like_C_sf"/>
</dbReference>
<accession>X1KLH6</accession>
<feature type="non-terminal residue" evidence="3">
    <location>
        <position position="1"/>
    </location>
</feature>
<dbReference type="GO" id="GO:0008887">
    <property type="term" value="F:glycerate kinase activity"/>
    <property type="evidence" value="ECO:0007669"/>
    <property type="project" value="InterPro"/>
</dbReference>
<dbReference type="SUPFAM" id="SSF82544">
    <property type="entry name" value="GckA/TtuD-like"/>
    <property type="match status" value="1"/>
</dbReference>
<proteinExistence type="predicted"/>
<sequence>DRLDTIASGPACPDSTTSGDAMRIIQKYDIELPSRVLHALKKETPKALENVETKIIGSISIACEAAVKAAEKLRYNSVILTSTLDCEAREAGAFLSAIAREITSRNQPAKRPCAIILGGETIVKVKGRGLGGRNQELTLSAARGIDGLDNVVIASVATDGTDGPTDAAGGIVNGETLMRLREKNIDVEEALNNNDSYHALEAAGGLLKTGPTGTNVNDLIILLCK</sequence>